<name>Q9P1C7_HUMAN</name>
<organism evidence="2">
    <name type="scientific">Homo sapiens</name>
    <name type="common">Human</name>
    <dbReference type="NCBI Taxonomy" id="9606"/>
    <lineage>
        <taxon>Eukaryota</taxon>
        <taxon>Metazoa</taxon>
        <taxon>Chordata</taxon>
        <taxon>Craniata</taxon>
        <taxon>Vertebrata</taxon>
        <taxon>Euteleostomi</taxon>
        <taxon>Mammalia</taxon>
        <taxon>Eutheria</taxon>
        <taxon>Euarchontoglires</taxon>
        <taxon>Primates</taxon>
        <taxon>Haplorrhini</taxon>
        <taxon>Catarrhini</taxon>
        <taxon>Hominidae</taxon>
        <taxon>Homo</taxon>
    </lineage>
</organism>
<accession>Q9P1C7</accession>
<reference evidence="2" key="1">
    <citation type="submission" date="1998-12" db="EMBL/GenBank/DDBJ databases">
        <title>Functional prediction of the coding sequences of 121 new genes deduced by analysis of cDNA clones from human fetal liver.</title>
        <authorList>
            <person name="Zhang C."/>
            <person name="Yu Y."/>
            <person name="Zhang S."/>
            <person name="Wei H."/>
            <person name="Zhou G."/>
            <person name="Ouyang S."/>
            <person name="Luo L."/>
            <person name="Bi J."/>
            <person name="Liu M."/>
            <person name="He F."/>
        </authorList>
    </citation>
    <scope>NUCLEOTIDE SEQUENCE</scope>
    <source>
        <tissue evidence="2">Liver</tissue>
    </source>
</reference>
<feature type="compositionally biased region" description="Basic residues" evidence="1">
    <location>
        <begin position="44"/>
        <end position="58"/>
    </location>
</feature>
<evidence type="ECO:0000256" key="1">
    <source>
        <dbReference type="SAM" id="MobiDB-lite"/>
    </source>
</evidence>
<protein>
    <submittedName>
        <fullName evidence="2">PRO2605</fullName>
    </submittedName>
</protein>
<dbReference type="AlphaFoldDB" id="Q9P1C7"/>
<evidence type="ECO:0000313" key="2">
    <source>
        <dbReference type="EMBL" id="AAF71129.1"/>
    </source>
</evidence>
<feature type="region of interest" description="Disordered" evidence="1">
    <location>
        <begin position="40"/>
        <end position="61"/>
    </location>
</feature>
<sequence>MMSPGLLLKPWWGGAQSEMGRNGMLEGCSVMSVGASRLGEGRVRPRAHSRRPVTRPRWRAAGPCTGTCQGGSHSRTLVLRLKAVSTTPTSANDLVQIKFRRDGGNRVVEALNLSEKRKDRKALCFSQSLHLQGEEIELTALSRSFQLRNVYFMISNI</sequence>
<dbReference type="EMBL" id="AF116709">
    <property type="protein sequence ID" value="AAF71129.1"/>
    <property type="molecule type" value="mRNA"/>
</dbReference>
<proteinExistence type="evidence at transcript level"/>